<evidence type="ECO:0000313" key="2">
    <source>
        <dbReference type="Proteomes" id="UP000064967"/>
    </source>
</evidence>
<dbReference type="KEGG" id="llu:AKJ09_03921"/>
<dbReference type="Proteomes" id="UP000064967">
    <property type="component" value="Chromosome"/>
</dbReference>
<reference evidence="1 2" key="1">
    <citation type="submission" date="2015-08" db="EMBL/GenBank/DDBJ databases">
        <authorList>
            <person name="Babu N.S."/>
            <person name="Beckwith C.J."/>
            <person name="Beseler K.G."/>
            <person name="Brison A."/>
            <person name="Carone J.V."/>
            <person name="Caskin T.P."/>
            <person name="Diamond M."/>
            <person name="Durham M.E."/>
            <person name="Foxe J.M."/>
            <person name="Go M."/>
            <person name="Henderson B.A."/>
            <person name="Jones I.B."/>
            <person name="McGettigan J.A."/>
            <person name="Micheletti S.J."/>
            <person name="Nasrallah M.E."/>
            <person name="Ortiz D."/>
            <person name="Piller C.R."/>
            <person name="Privatt S.R."/>
            <person name="Schneider S.L."/>
            <person name="Sharp S."/>
            <person name="Smith T.C."/>
            <person name="Stanton J.D."/>
            <person name="Ullery H.E."/>
            <person name="Wilson R.J."/>
            <person name="Serrano M.G."/>
            <person name="Buck G."/>
            <person name="Lee V."/>
            <person name="Wang Y."/>
            <person name="Carvalho R."/>
            <person name="Voegtly L."/>
            <person name="Shi R."/>
            <person name="Duckworth R."/>
            <person name="Johnson A."/>
            <person name="Loviza R."/>
            <person name="Walstead R."/>
            <person name="Shah Z."/>
            <person name="Kiflezghi M."/>
            <person name="Wade K."/>
            <person name="Ball S.L."/>
            <person name="Bradley K.W."/>
            <person name="Asai D.J."/>
            <person name="Bowman C.A."/>
            <person name="Russell D.A."/>
            <person name="Pope W.H."/>
            <person name="Jacobs-Sera D."/>
            <person name="Hendrix R.W."/>
            <person name="Hatfull G.F."/>
        </authorList>
    </citation>
    <scope>NUCLEOTIDE SEQUENCE [LARGE SCALE GENOMIC DNA]</scope>
    <source>
        <strain evidence="1 2">DSM 27648</strain>
    </source>
</reference>
<proteinExistence type="predicted"/>
<sequence>MIRAMRDAHEQDMLERLKTTPPPAFVFIGRSPLMSFADAVQDFETHCPTAAAWVESNYVETADFEGIRVWLRRDRAARARPR</sequence>
<keyword evidence="2" id="KW-1185">Reference proteome</keyword>
<dbReference type="AlphaFoldDB" id="A0A0K1PUR2"/>
<organism evidence="1 2">
    <name type="scientific">Labilithrix luteola</name>
    <dbReference type="NCBI Taxonomy" id="1391654"/>
    <lineage>
        <taxon>Bacteria</taxon>
        <taxon>Pseudomonadati</taxon>
        <taxon>Myxococcota</taxon>
        <taxon>Polyangia</taxon>
        <taxon>Polyangiales</taxon>
        <taxon>Labilitrichaceae</taxon>
        <taxon>Labilithrix</taxon>
    </lineage>
</organism>
<dbReference type="STRING" id="1391654.AKJ09_03921"/>
<gene>
    <name evidence="1" type="ORF">AKJ09_03921</name>
</gene>
<name>A0A0K1PUR2_9BACT</name>
<accession>A0A0K1PUR2</accession>
<protein>
    <submittedName>
        <fullName evidence="1">Uncharacterized protein</fullName>
    </submittedName>
</protein>
<dbReference type="EMBL" id="CP012333">
    <property type="protein sequence ID" value="AKU97257.1"/>
    <property type="molecule type" value="Genomic_DNA"/>
</dbReference>
<evidence type="ECO:0000313" key="1">
    <source>
        <dbReference type="EMBL" id="AKU97257.1"/>
    </source>
</evidence>